<reference evidence="1" key="1">
    <citation type="submission" date="2018-05" db="EMBL/GenBank/DDBJ databases">
        <authorList>
            <person name="Lanie J.A."/>
            <person name="Ng W.-L."/>
            <person name="Kazmierczak K.M."/>
            <person name="Andrzejewski T.M."/>
            <person name="Davidsen T.M."/>
            <person name="Wayne K.J."/>
            <person name="Tettelin H."/>
            <person name="Glass J.I."/>
            <person name="Rusch D."/>
            <person name="Podicherti R."/>
            <person name="Tsui H.-C.T."/>
            <person name="Winkler M.E."/>
        </authorList>
    </citation>
    <scope>NUCLEOTIDE SEQUENCE</scope>
</reference>
<gene>
    <name evidence="1" type="ORF">METZ01_LOCUS294873</name>
</gene>
<organism evidence="1">
    <name type="scientific">marine metagenome</name>
    <dbReference type="NCBI Taxonomy" id="408172"/>
    <lineage>
        <taxon>unclassified sequences</taxon>
        <taxon>metagenomes</taxon>
        <taxon>ecological metagenomes</taxon>
    </lineage>
</organism>
<sequence length="392" mass="38950">GLTIDEDHRFQFRNSDTYVHSPEENILALVAPTLNIDATGTTNGIDINAGGNGVDLDATGEVNIASSKDAVSAVVIASTGGGIDITVAGSDVAAGDDIDITATGSSINISSSEDAVDAVTILSSGGGIDISATGADVAAGDDIDITATLSSVIITSTESVADALRLNASAGGIDVDGNNSTINITNTADGAEDDIKIHQAGAFDASLILRSEGTGTDAIKLNATAGGVEINAGTGLNIDAATALEMTNTASADAQDFTIEQAGAFDASLALSSTGTGTDAIKVSTSAGGIDIDAASVMTIDVGGSMNINPGATVAWDNNTNALAINKENVTETLSSAVTDLPLFVIDNTTAGTAGSIMMRKSIGEADEGILGSIKAKGTANDYVSIDLISET</sequence>
<feature type="non-terminal residue" evidence="1">
    <location>
        <position position="1"/>
    </location>
</feature>
<accession>A0A382LZ50</accession>
<evidence type="ECO:0000313" key="1">
    <source>
        <dbReference type="EMBL" id="SVC42019.1"/>
    </source>
</evidence>
<protein>
    <submittedName>
        <fullName evidence="1">Uncharacterized protein</fullName>
    </submittedName>
</protein>
<name>A0A382LZ50_9ZZZZ</name>
<proteinExistence type="predicted"/>
<feature type="non-terminal residue" evidence="1">
    <location>
        <position position="392"/>
    </location>
</feature>
<dbReference type="AlphaFoldDB" id="A0A382LZ50"/>
<dbReference type="EMBL" id="UINC01090250">
    <property type="protein sequence ID" value="SVC42019.1"/>
    <property type="molecule type" value="Genomic_DNA"/>
</dbReference>